<evidence type="ECO:0000313" key="3">
    <source>
        <dbReference type="Proteomes" id="UP000775213"/>
    </source>
</evidence>
<proteinExistence type="predicted"/>
<feature type="compositionally biased region" description="Polar residues" evidence="1">
    <location>
        <begin position="1"/>
        <end position="16"/>
    </location>
</feature>
<comment type="caution">
    <text evidence="2">The sequence shown here is derived from an EMBL/GenBank/DDBJ whole genome shotgun (WGS) entry which is preliminary data.</text>
</comment>
<reference evidence="2 3" key="1">
    <citation type="journal article" date="2021" name="Hortic Res">
        <title>Chromosome-scale assembly of the Dendrobium chrysotoxum genome enhances the understanding of orchid evolution.</title>
        <authorList>
            <person name="Zhang Y."/>
            <person name="Zhang G.Q."/>
            <person name="Zhang D."/>
            <person name="Liu X.D."/>
            <person name="Xu X.Y."/>
            <person name="Sun W.H."/>
            <person name="Yu X."/>
            <person name="Zhu X."/>
            <person name="Wang Z.W."/>
            <person name="Zhao X."/>
            <person name="Zhong W.Y."/>
            <person name="Chen H."/>
            <person name="Yin W.L."/>
            <person name="Huang T."/>
            <person name="Niu S.C."/>
            <person name="Liu Z.J."/>
        </authorList>
    </citation>
    <scope>NUCLEOTIDE SEQUENCE [LARGE SCALE GENOMIC DNA]</scope>
    <source>
        <strain evidence="2">Lindl</strain>
    </source>
</reference>
<accession>A0AAV7GC62</accession>
<dbReference type="AlphaFoldDB" id="A0AAV7GC62"/>
<sequence>MEDIRQANNQQSSSDLSLGRHISKTSNNLSGGAPRVIPPFIGMVKQDRASKDGNRRKSHGATDDVVSTITSDGLTVIHKKFYIRNDVLIITPKRSDTVHVAPPRFIVVYEMALHAGFRFPLAPELLKIFQILLDDINLCKEVQESHEGFLTYPKLFVKVLLDDVNLCGGGQGNPPWIFDISEVVYQSIAQLC</sequence>
<evidence type="ECO:0000256" key="1">
    <source>
        <dbReference type="SAM" id="MobiDB-lite"/>
    </source>
</evidence>
<dbReference type="EMBL" id="JAGFBR010000016">
    <property type="protein sequence ID" value="KAH0453298.1"/>
    <property type="molecule type" value="Genomic_DNA"/>
</dbReference>
<feature type="region of interest" description="Disordered" evidence="1">
    <location>
        <begin position="1"/>
        <end position="37"/>
    </location>
</feature>
<organism evidence="2 3">
    <name type="scientific">Dendrobium chrysotoxum</name>
    <name type="common">Orchid</name>
    <dbReference type="NCBI Taxonomy" id="161865"/>
    <lineage>
        <taxon>Eukaryota</taxon>
        <taxon>Viridiplantae</taxon>
        <taxon>Streptophyta</taxon>
        <taxon>Embryophyta</taxon>
        <taxon>Tracheophyta</taxon>
        <taxon>Spermatophyta</taxon>
        <taxon>Magnoliopsida</taxon>
        <taxon>Liliopsida</taxon>
        <taxon>Asparagales</taxon>
        <taxon>Orchidaceae</taxon>
        <taxon>Epidendroideae</taxon>
        <taxon>Malaxideae</taxon>
        <taxon>Dendrobiinae</taxon>
        <taxon>Dendrobium</taxon>
    </lineage>
</organism>
<dbReference type="Proteomes" id="UP000775213">
    <property type="component" value="Unassembled WGS sequence"/>
</dbReference>
<keyword evidence="3" id="KW-1185">Reference proteome</keyword>
<name>A0AAV7GC62_DENCH</name>
<protein>
    <submittedName>
        <fullName evidence="2">Uncharacterized protein</fullName>
    </submittedName>
</protein>
<gene>
    <name evidence="2" type="ORF">IEQ34_017622</name>
</gene>
<evidence type="ECO:0000313" key="2">
    <source>
        <dbReference type="EMBL" id="KAH0453298.1"/>
    </source>
</evidence>